<dbReference type="PANTHER" id="PTHR30029:SF2">
    <property type="entry name" value="STAGE V SPORULATION PROTEIN R"/>
    <property type="match status" value="1"/>
</dbReference>
<evidence type="ECO:0000313" key="4">
    <source>
        <dbReference type="Proteomes" id="UP001259659"/>
    </source>
</evidence>
<proteinExistence type="predicted"/>
<dbReference type="Proteomes" id="UP001259659">
    <property type="component" value="Unassembled WGS sequence"/>
</dbReference>
<gene>
    <name evidence="3" type="ORF">NDI56_05610</name>
</gene>
<evidence type="ECO:0000259" key="2">
    <source>
        <dbReference type="Pfam" id="PF24755"/>
    </source>
</evidence>
<name>A0ABU2F9C4_9EURY</name>
<evidence type="ECO:0000313" key="3">
    <source>
        <dbReference type="EMBL" id="MDS0258867.1"/>
    </source>
</evidence>
<dbReference type="InterPro" id="IPR057008">
    <property type="entry name" value="SpoVR-like_C"/>
</dbReference>
<dbReference type="InterPro" id="IPR056174">
    <property type="entry name" value="SpoVR_N"/>
</dbReference>
<dbReference type="Pfam" id="PF04293">
    <property type="entry name" value="SpoVR"/>
    <property type="match status" value="2"/>
</dbReference>
<accession>A0ABU2F9C4</accession>
<feature type="domain" description="SpoVR protein-like N-terminal" evidence="1">
    <location>
        <begin position="484"/>
        <end position="560"/>
    </location>
</feature>
<dbReference type="Pfam" id="PF24755">
    <property type="entry name" value="SpoVR_C"/>
    <property type="match status" value="1"/>
</dbReference>
<sequence length="677" mass="78865">MNDDRFEKQRIAEGLSEPVREASNLAERLGLTPYPVNYWVVDYDEMNELIAYGGFQQRYPHWRWGMQYDRQQKQGQFLGGKAFEIVNNDDPSHAFLQESNTLADQKAVITHVEAHADFFANNEWFGLFSDGAPPRAAGGEDDGRGPDAAGMLARHADTIREHMQDPDIDRSEVERFIDHVLCLEDNIDQHQPYRPVETARDRLEEIDGVDVSEQLDELDLSDEVKRQVFDEEWLDAQSDEDNGATFPAQPEKDVLGFIRKHGMAYDEDAEKAVEMADWQKEVLELLRREAYYFAPQKMTKVMNEGWAAYWESTMMTGERFAGDDEFILYSDHMAQVLGSPGLNPYSLGMEIWEYVENTENRREVVERLLRVDDITWRTFHDVVDFEAVQDHLEPPAWLTDVPGRLAELDPEDPRVDADALERARAGEFDVDKYPWKVLTYEGLAQRHYSLLKPQYRGFVSRVGQAELERVSRYMFDDARYDSVEAALDDVAYARGWDRMREIRESHNDVTFLDEFLTQEFVDDNDYFTYEYTHASGDYRVTSTDHEDVKKKLMLQFTNFGKPTVVVQDGNYDNRNELLLAHQYNGIMLDRKQATEVMKRVFELWGRPVNLLTIVKEFDDHDIEVAKRRDREPEPEEVGKRLRYDGEEVTVEDVPWTEVEHLAATDIDYNTKPDEWLA</sequence>
<evidence type="ECO:0000259" key="1">
    <source>
        <dbReference type="Pfam" id="PF04293"/>
    </source>
</evidence>
<reference evidence="3 4" key="1">
    <citation type="submission" date="2022-06" db="EMBL/GenBank/DDBJ databases">
        <title>Haloarcula sp. a new haloarchaeum isolate from saline soil.</title>
        <authorList>
            <person name="Strakova D."/>
            <person name="Galisteo C."/>
            <person name="Sanchez-Porro C."/>
            <person name="Ventosa A."/>
        </authorList>
    </citation>
    <scope>NUCLEOTIDE SEQUENCE [LARGE SCALE GENOMIC DNA]</scope>
    <source>
        <strain evidence="3 4">S1CR25-12</strain>
    </source>
</reference>
<feature type="domain" description="SpoVR-like C-terminal" evidence="2">
    <location>
        <begin position="562"/>
        <end position="613"/>
    </location>
</feature>
<dbReference type="EMBL" id="JAMQON010000001">
    <property type="protein sequence ID" value="MDS0258867.1"/>
    <property type="molecule type" value="Genomic_DNA"/>
</dbReference>
<dbReference type="InterPro" id="IPR007390">
    <property type="entry name" value="Spore_V_R"/>
</dbReference>
<dbReference type="PANTHER" id="PTHR30029">
    <property type="entry name" value="STAGE V SPORULATION PROTEIN R"/>
    <property type="match status" value="1"/>
</dbReference>
<comment type="caution">
    <text evidence="3">The sequence shown here is derived from an EMBL/GenBank/DDBJ whole genome shotgun (WGS) entry which is preliminary data.</text>
</comment>
<organism evidence="3 4">
    <name type="scientific">Haloarcula saliterrae</name>
    <dbReference type="NCBI Taxonomy" id="2950534"/>
    <lineage>
        <taxon>Archaea</taxon>
        <taxon>Methanobacteriati</taxon>
        <taxon>Methanobacteriota</taxon>
        <taxon>Stenosarchaea group</taxon>
        <taxon>Halobacteria</taxon>
        <taxon>Halobacteriales</taxon>
        <taxon>Haloarculaceae</taxon>
        <taxon>Haloarcula</taxon>
    </lineage>
</organism>
<keyword evidence="4" id="KW-1185">Reference proteome</keyword>
<feature type="domain" description="SpoVR protein-like N-terminal" evidence="1">
    <location>
        <begin position="15"/>
        <end position="362"/>
    </location>
</feature>
<protein>
    <submittedName>
        <fullName evidence="3">SpoVR family protein</fullName>
    </submittedName>
</protein>
<dbReference type="RefSeq" id="WP_310918434.1">
    <property type="nucleotide sequence ID" value="NZ_JAMQON010000001.1"/>
</dbReference>